<keyword evidence="1" id="KW-0812">Transmembrane</keyword>
<keyword evidence="1" id="KW-1133">Transmembrane helix</keyword>
<organism evidence="2 3">
    <name type="scientific">Crocosphaera watsonii WH 0005</name>
    <dbReference type="NCBI Taxonomy" id="423472"/>
    <lineage>
        <taxon>Bacteria</taxon>
        <taxon>Bacillati</taxon>
        <taxon>Cyanobacteriota</taxon>
        <taxon>Cyanophyceae</taxon>
        <taxon>Oscillatoriophycideae</taxon>
        <taxon>Chroococcales</taxon>
        <taxon>Aphanothecaceae</taxon>
        <taxon>Crocosphaera</taxon>
    </lineage>
</organism>
<reference evidence="2 3" key="1">
    <citation type="submission" date="2013-01" db="EMBL/GenBank/DDBJ databases">
        <authorList>
            <person name="Bench S."/>
        </authorList>
    </citation>
    <scope>NUCLEOTIDE SEQUENCE [LARGE SCALE GENOMIC DNA]</scope>
    <source>
        <strain evidence="2 3">WH 0005</strain>
    </source>
</reference>
<protein>
    <submittedName>
        <fullName evidence="2">Uncharacterized protein</fullName>
    </submittedName>
</protein>
<reference evidence="2 3" key="2">
    <citation type="submission" date="2013-09" db="EMBL/GenBank/DDBJ databases">
        <title>Whole genome comparison of six Crocosphaera watsonii strains with differing phenotypes.</title>
        <authorList>
            <person name="Bench S.R."/>
            <person name="Heller P."/>
            <person name="Frank I."/>
            <person name="Arciniega M."/>
            <person name="Shilova I.N."/>
            <person name="Zehr J.P."/>
        </authorList>
    </citation>
    <scope>NUCLEOTIDE SEQUENCE [LARGE SCALE GENOMIC DNA]</scope>
    <source>
        <strain evidence="2 3">WH 0005</strain>
    </source>
</reference>
<sequence>MWVKIPIYTGLLLSAFQLLPPFNGVYFFAKKVFSSRLLYQ</sequence>
<evidence type="ECO:0000256" key="1">
    <source>
        <dbReference type="SAM" id="Phobius"/>
    </source>
</evidence>
<dbReference type="Proteomes" id="UP000017981">
    <property type="component" value="Unassembled WGS sequence"/>
</dbReference>
<dbReference type="EMBL" id="CAQL01000769">
    <property type="protein sequence ID" value="CCQ57146.1"/>
    <property type="molecule type" value="Genomic_DNA"/>
</dbReference>
<proteinExistence type="predicted"/>
<evidence type="ECO:0000313" key="3">
    <source>
        <dbReference type="Proteomes" id="UP000017981"/>
    </source>
</evidence>
<feature type="transmembrane region" description="Helical" evidence="1">
    <location>
        <begin position="6"/>
        <end position="29"/>
    </location>
</feature>
<dbReference type="AlphaFoldDB" id="T2IU54"/>
<keyword evidence="1" id="KW-0472">Membrane</keyword>
<gene>
    <name evidence="2" type="ORF">CWATWH0005_2624</name>
</gene>
<accession>T2IU54</accession>
<evidence type="ECO:0000313" key="2">
    <source>
        <dbReference type="EMBL" id="CCQ57146.1"/>
    </source>
</evidence>
<name>T2IU54_CROWT</name>
<comment type="caution">
    <text evidence="2">The sequence shown here is derived from an EMBL/GenBank/DDBJ whole genome shotgun (WGS) entry which is preliminary data.</text>
</comment>